<comment type="cofactor">
    <cofactor evidence="1">
        <name>Zn(2+)</name>
        <dbReference type="ChEBI" id="CHEBI:29105"/>
    </cofactor>
</comment>
<dbReference type="Gene3D" id="3.30.2010.10">
    <property type="entry name" value="Metalloproteases ('zincins'), catalytic domain"/>
    <property type="match status" value="1"/>
</dbReference>
<dbReference type="GO" id="GO:0006508">
    <property type="term" value="P:proteolysis"/>
    <property type="evidence" value="ECO:0007669"/>
    <property type="project" value="UniProtKB-KW"/>
</dbReference>
<keyword evidence="8" id="KW-0862">Zinc</keyword>
<feature type="transmembrane region" description="Helical" evidence="12">
    <location>
        <begin position="505"/>
        <end position="529"/>
    </location>
</feature>
<keyword evidence="5 12" id="KW-0812">Transmembrane</keyword>
<keyword evidence="7" id="KW-0378">Hydrolase</keyword>
<feature type="domain" description="Peptidase M48" evidence="13">
    <location>
        <begin position="225"/>
        <end position="443"/>
    </location>
</feature>
<reference evidence="15" key="1">
    <citation type="journal article" date="2011" name="MBio">
        <title>Novel metabolic attributes of the genus Cyanothece, comprising a group of unicellular nitrogen-fixing Cyanobacteria.</title>
        <authorList>
            <person name="Bandyopadhyay A."/>
            <person name="Elvitigala T."/>
            <person name="Welsh E."/>
            <person name="Stockel J."/>
            <person name="Liberton M."/>
            <person name="Min H."/>
            <person name="Sherman L.A."/>
            <person name="Pakrasi H.B."/>
        </authorList>
    </citation>
    <scope>NUCLEOTIDE SEQUENCE [LARGE SCALE GENOMIC DNA]</scope>
    <source>
        <strain evidence="15">PCC 7424</strain>
    </source>
</reference>
<dbReference type="OrthoDB" id="15218at2"/>
<evidence type="ECO:0000313" key="15">
    <source>
        <dbReference type="Proteomes" id="UP000002384"/>
    </source>
</evidence>
<feature type="transmembrane region" description="Helical" evidence="12">
    <location>
        <begin position="276"/>
        <end position="296"/>
    </location>
</feature>
<accession>B7KI80</accession>
<evidence type="ECO:0000259" key="13">
    <source>
        <dbReference type="Pfam" id="PF01435"/>
    </source>
</evidence>
<dbReference type="KEGG" id="cyc:PCC7424_5219"/>
<feature type="transmembrane region" description="Helical" evidence="12">
    <location>
        <begin position="156"/>
        <end position="180"/>
    </location>
</feature>
<evidence type="ECO:0000256" key="11">
    <source>
        <dbReference type="ARBA" id="ARBA00023136"/>
    </source>
</evidence>
<evidence type="ECO:0000256" key="1">
    <source>
        <dbReference type="ARBA" id="ARBA00001947"/>
    </source>
</evidence>
<name>B7KI80_GLOC7</name>
<dbReference type="PANTHER" id="PTHR43221:SF1">
    <property type="entry name" value="PROTEASE HTPX"/>
    <property type="match status" value="1"/>
</dbReference>
<evidence type="ECO:0000256" key="5">
    <source>
        <dbReference type="ARBA" id="ARBA00022692"/>
    </source>
</evidence>
<keyword evidence="3" id="KW-1003">Cell membrane</keyword>
<dbReference type="GO" id="GO:0046872">
    <property type="term" value="F:metal ion binding"/>
    <property type="evidence" value="ECO:0007669"/>
    <property type="project" value="UniProtKB-KW"/>
</dbReference>
<dbReference type="RefSeq" id="WP_015957145.1">
    <property type="nucleotide sequence ID" value="NC_011729.1"/>
</dbReference>
<organism evidence="14 15">
    <name type="scientific">Gloeothece citriformis (strain PCC 7424)</name>
    <name type="common">Cyanothece sp. (strain PCC 7424)</name>
    <dbReference type="NCBI Taxonomy" id="65393"/>
    <lineage>
        <taxon>Bacteria</taxon>
        <taxon>Bacillati</taxon>
        <taxon>Cyanobacteriota</taxon>
        <taxon>Cyanophyceae</taxon>
        <taxon>Oscillatoriophycideae</taxon>
        <taxon>Chroococcales</taxon>
        <taxon>Aphanothecaceae</taxon>
        <taxon>Gloeothece</taxon>
        <taxon>Gloeothece citriformis</taxon>
    </lineage>
</organism>
<evidence type="ECO:0000256" key="12">
    <source>
        <dbReference type="SAM" id="Phobius"/>
    </source>
</evidence>
<dbReference type="HOGENOM" id="CLU_022479_0_0_3"/>
<evidence type="ECO:0000256" key="3">
    <source>
        <dbReference type="ARBA" id="ARBA00022475"/>
    </source>
</evidence>
<keyword evidence="4" id="KW-0645">Protease</keyword>
<feature type="transmembrane region" description="Helical" evidence="12">
    <location>
        <begin position="129"/>
        <end position="150"/>
    </location>
</feature>
<evidence type="ECO:0000256" key="8">
    <source>
        <dbReference type="ARBA" id="ARBA00022833"/>
    </source>
</evidence>
<evidence type="ECO:0000256" key="7">
    <source>
        <dbReference type="ARBA" id="ARBA00022801"/>
    </source>
</evidence>
<dbReference type="GO" id="GO:0005886">
    <property type="term" value="C:plasma membrane"/>
    <property type="evidence" value="ECO:0007669"/>
    <property type="project" value="UniProtKB-SubCell"/>
</dbReference>
<keyword evidence="10" id="KW-0482">Metalloprotease</keyword>
<evidence type="ECO:0000256" key="9">
    <source>
        <dbReference type="ARBA" id="ARBA00022989"/>
    </source>
</evidence>
<evidence type="ECO:0000313" key="14">
    <source>
        <dbReference type="EMBL" id="ACK73567.1"/>
    </source>
</evidence>
<protein>
    <submittedName>
        <fullName evidence="14">Peptidase M48 Ste24p</fullName>
    </submittedName>
</protein>
<dbReference type="Pfam" id="PF01435">
    <property type="entry name" value="Peptidase_M48"/>
    <property type="match status" value="1"/>
</dbReference>
<dbReference type="PANTHER" id="PTHR43221">
    <property type="entry name" value="PROTEASE HTPX"/>
    <property type="match status" value="1"/>
</dbReference>
<dbReference type="STRING" id="65393.PCC7424_5219"/>
<feature type="transmembrane region" description="Helical" evidence="12">
    <location>
        <begin position="479"/>
        <end position="499"/>
    </location>
</feature>
<evidence type="ECO:0000256" key="10">
    <source>
        <dbReference type="ARBA" id="ARBA00023049"/>
    </source>
</evidence>
<dbReference type="Proteomes" id="UP000002384">
    <property type="component" value="Chromosome"/>
</dbReference>
<feature type="transmembrane region" description="Helical" evidence="12">
    <location>
        <begin position="647"/>
        <end position="668"/>
    </location>
</feature>
<dbReference type="eggNOG" id="COG0501">
    <property type="taxonomic scope" value="Bacteria"/>
</dbReference>
<keyword evidence="11 12" id="KW-0472">Membrane</keyword>
<feature type="transmembrane region" description="Helical" evidence="12">
    <location>
        <begin position="308"/>
        <end position="334"/>
    </location>
</feature>
<dbReference type="InterPro" id="IPR001915">
    <property type="entry name" value="Peptidase_M48"/>
</dbReference>
<proteinExistence type="predicted"/>
<evidence type="ECO:0000256" key="2">
    <source>
        <dbReference type="ARBA" id="ARBA00004651"/>
    </source>
</evidence>
<keyword evidence="9 12" id="KW-1133">Transmembrane helix</keyword>
<evidence type="ECO:0000256" key="6">
    <source>
        <dbReference type="ARBA" id="ARBA00022723"/>
    </source>
</evidence>
<dbReference type="GO" id="GO:0004222">
    <property type="term" value="F:metalloendopeptidase activity"/>
    <property type="evidence" value="ECO:0007669"/>
    <property type="project" value="InterPro"/>
</dbReference>
<dbReference type="EMBL" id="CP001291">
    <property type="protein sequence ID" value="ACK73567.1"/>
    <property type="molecule type" value="Genomic_DNA"/>
</dbReference>
<keyword evidence="6" id="KW-0479">Metal-binding</keyword>
<sequence length="676" mass="76864">MSLEDGIRALQQQQYSEAIQLLENYCKDPSNQNSPTYIQALMGLARAYRGNQQRNKAFTIVHTLNSYPDPQVKQWAESFISILQVEEKATNKTTPIETKYDPDIPLRTPNFDVKVPLPKAKIYLKIASIVTYFVIFLIWVIISFIGNYFIQPIYGIPLLTVLGLTLILYFGLLLISLWGLDFLQEKIYQVQWINLTQLRNYSSETATILFKICRSKKVKTPRLGIIDDRVPVIFTYGLFPKKARIIVTTGLLKSLRDEEIAAVYAHELGHVFQGNLAIMTMGTMVIQLTYIFYCFLKSIYHNNPKLNQILRGISCLSILPYLGFLLTNFLLFYLSRTREDYADHFAVEATGNPNGLGRALVKIAYALSEQKQIPLSPLIPMTRILGIYDAKAALIPGTAYRLTCDFSQVGQTFIWDIFNPWGMWLELNSPHPLIGKRIRTLMNYSQFLNLKNEFDMNTVLMEGNQLNKRKLYGNFSKELLIFNAQWIVLIGSIMIGLFIKDYLETSIGILSLGIIGFGVGLVLQTWIMYPKITLSSPLDLYRLICDPYGSPLTGYPVQFQGKLIGQSQGFYQLESTIMFQDSSGTVFAHYSSPLGALGNFFLSWTKTKPLINSEATIMGWLRRGISPWIDWSHLSSSHITLKHYPRFWSLIRGSGVIIVGLILLIYAIGTHRLTTG</sequence>
<evidence type="ECO:0000256" key="4">
    <source>
        <dbReference type="ARBA" id="ARBA00022670"/>
    </source>
</evidence>
<dbReference type="InterPro" id="IPR050083">
    <property type="entry name" value="HtpX_protease"/>
</dbReference>
<keyword evidence="15" id="KW-1185">Reference proteome</keyword>
<comment type="subcellular location">
    <subcellularLocation>
        <location evidence="2">Cell membrane</location>
        <topology evidence="2">Multi-pass membrane protein</topology>
    </subcellularLocation>
</comment>
<dbReference type="AlphaFoldDB" id="B7KI80"/>
<gene>
    <name evidence="14" type="ordered locus">PCC7424_5219</name>
</gene>